<protein>
    <submittedName>
        <fullName evidence="1">Uncharacterized protein</fullName>
    </submittedName>
</protein>
<dbReference type="AlphaFoldDB" id="A0A699TVB4"/>
<proteinExistence type="predicted"/>
<reference evidence="1" key="1">
    <citation type="journal article" date="2019" name="Sci. Rep.">
        <title>Draft genome of Tanacetum cinerariifolium, the natural source of mosquito coil.</title>
        <authorList>
            <person name="Yamashiro T."/>
            <person name="Shiraishi A."/>
            <person name="Satake H."/>
            <person name="Nakayama K."/>
        </authorList>
    </citation>
    <scope>NUCLEOTIDE SEQUENCE</scope>
</reference>
<evidence type="ECO:0000313" key="1">
    <source>
        <dbReference type="EMBL" id="GFD13621.1"/>
    </source>
</evidence>
<gene>
    <name evidence="1" type="ORF">Tci_885590</name>
</gene>
<name>A0A699TVB4_TANCI</name>
<dbReference type="EMBL" id="BKCJ011273788">
    <property type="protein sequence ID" value="GFD13621.1"/>
    <property type="molecule type" value="Genomic_DNA"/>
</dbReference>
<accession>A0A699TVB4</accession>
<organism evidence="1">
    <name type="scientific">Tanacetum cinerariifolium</name>
    <name type="common">Dalmatian daisy</name>
    <name type="synonym">Chrysanthemum cinerariifolium</name>
    <dbReference type="NCBI Taxonomy" id="118510"/>
    <lineage>
        <taxon>Eukaryota</taxon>
        <taxon>Viridiplantae</taxon>
        <taxon>Streptophyta</taxon>
        <taxon>Embryophyta</taxon>
        <taxon>Tracheophyta</taxon>
        <taxon>Spermatophyta</taxon>
        <taxon>Magnoliopsida</taxon>
        <taxon>eudicotyledons</taxon>
        <taxon>Gunneridae</taxon>
        <taxon>Pentapetalae</taxon>
        <taxon>asterids</taxon>
        <taxon>campanulids</taxon>
        <taxon>Asterales</taxon>
        <taxon>Asteraceae</taxon>
        <taxon>Asteroideae</taxon>
        <taxon>Anthemideae</taxon>
        <taxon>Anthemidinae</taxon>
        <taxon>Tanacetum</taxon>
    </lineage>
</organism>
<comment type="caution">
    <text evidence="1">The sequence shown here is derived from an EMBL/GenBank/DDBJ whole genome shotgun (WGS) entry which is preliminary data.</text>
</comment>
<sequence>PSAIPGRAPEELFVPAIIPISVRELLELGRAPFFPFPSPTFNPIHPPPPDI</sequence>
<feature type="non-terminal residue" evidence="1">
    <location>
        <position position="1"/>
    </location>
</feature>